<dbReference type="InterPro" id="IPR050406">
    <property type="entry name" value="FGGY_Carb_Kinase"/>
</dbReference>
<dbReference type="SUPFAM" id="SSF53067">
    <property type="entry name" value="Actin-like ATPase domain"/>
    <property type="match status" value="2"/>
</dbReference>
<dbReference type="InterPro" id="IPR018484">
    <property type="entry name" value="FGGY_N"/>
</dbReference>
<feature type="domain" description="Carbohydrate kinase FGGY N-terminal" evidence="7">
    <location>
        <begin position="6"/>
        <end position="246"/>
    </location>
</feature>
<proteinExistence type="inferred from homology"/>
<dbReference type="InterPro" id="IPR013449">
    <property type="entry name" value="Rhamnulokinase"/>
</dbReference>
<name>A0ABS9CBV2_9BACT</name>
<keyword evidence="10" id="KW-1185">Reference proteome</keyword>
<keyword evidence="3" id="KW-0547">Nucleotide-binding</keyword>
<evidence type="ECO:0000256" key="2">
    <source>
        <dbReference type="ARBA" id="ARBA00022679"/>
    </source>
</evidence>
<protein>
    <submittedName>
        <fullName evidence="9">Rhamnulokinase</fullName>
    </submittedName>
</protein>
<sequence>MQQQYHFAVDLGATSGRTIIGAIADGKLQQEELTRFDNPLITTGGHVYWDIFALYQEIIKGLTTAAKRQLNIVSIGIDTWGVDFVLVGEDDAIMRNPLSYRDPYTIGRMEEYLEQVCSRQQVYETTGTQFMNFNSLFQLYAMRQEGNVALSHAKKILFIPDALTWMLTGTNICERTIASTSQMLNPRTGDLDPALLETVALQRNQFGDIVEPGTIVGHLTEEVQHLTGLGSIPVVAVAGHDTASAVAAVPATDKHFAYLSSGTWSLMGIETPEAIINEQSQAYNFTNEGGIEHTTRFLKNICGMWLYERCRKEWGEEVRQMGHAQLQALAMKETPFRSLINPDDTSFANPTSMTTAIQDYCRNTNQPIPQTPAEICRCIFDSLALRYRQVFGWLKDFATSPIHVLHIIGGGSLNKHLNQMTANAIGIPVIAGPQEGTAIGNIMMQAQATGGVTTIWEMRRIIADSIEMQRYEPKDKDAWDAAYSKFLKITKQQ</sequence>
<evidence type="ECO:0000259" key="7">
    <source>
        <dbReference type="Pfam" id="PF00370"/>
    </source>
</evidence>
<evidence type="ECO:0000313" key="9">
    <source>
        <dbReference type="EMBL" id="MCF2562598.1"/>
    </source>
</evidence>
<evidence type="ECO:0000259" key="8">
    <source>
        <dbReference type="Pfam" id="PF02782"/>
    </source>
</evidence>
<dbReference type="Proteomes" id="UP001200470">
    <property type="component" value="Unassembled WGS sequence"/>
</dbReference>
<dbReference type="RefSeq" id="WP_301637241.1">
    <property type="nucleotide sequence ID" value="NZ_JADYTN010000001.1"/>
</dbReference>
<feature type="domain" description="Carbohydrate kinase FGGY C-terminal" evidence="8">
    <location>
        <begin position="257"/>
        <end position="448"/>
    </location>
</feature>
<dbReference type="PANTHER" id="PTHR43095">
    <property type="entry name" value="SUGAR KINASE"/>
    <property type="match status" value="1"/>
</dbReference>
<dbReference type="EMBL" id="JADYTN010000001">
    <property type="protein sequence ID" value="MCF2562598.1"/>
    <property type="molecule type" value="Genomic_DNA"/>
</dbReference>
<evidence type="ECO:0000256" key="4">
    <source>
        <dbReference type="ARBA" id="ARBA00022777"/>
    </source>
</evidence>
<keyword evidence="4" id="KW-0418">Kinase</keyword>
<comment type="similarity">
    <text evidence="1">Belongs to the FGGY kinase family.</text>
</comment>
<dbReference type="Pfam" id="PF00370">
    <property type="entry name" value="FGGY_N"/>
    <property type="match status" value="1"/>
</dbReference>
<evidence type="ECO:0000256" key="1">
    <source>
        <dbReference type="ARBA" id="ARBA00009156"/>
    </source>
</evidence>
<keyword evidence="6" id="KW-0684">Rhamnose metabolism</keyword>
<accession>A0ABS9CBV2</accession>
<gene>
    <name evidence="9" type="ORF">I6E12_00510</name>
</gene>
<keyword evidence="5" id="KW-0067">ATP-binding</keyword>
<dbReference type="Gene3D" id="3.30.420.40">
    <property type="match status" value="2"/>
</dbReference>
<keyword evidence="2" id="KW-0808">Transferase</keyword>
<dbReference type="InterPro" id="IPR043129">
    <property type="entry name" value="ATPase_NBD"/>
</dbReference>
<evidence type="ECO:0000313" key="10">
    <source>
        <dbReference type="Proteomes" id="UP001200470"/>
    </source>
</evidence>
<dbReference type="InterPro" id="IPR018485">
    <property type="entry name" value="FGGY_C"/>
</dbReference>
<reference evidence="9 10" key="1">
    <citation type="submission" date="2020-12" db="EMBL/GenBank/DDBJ databases">
        <title>Whole genome sequences of gut porcine anaerobes.</title>
        <authorList>
            <person name="Kubasova T."/>
            <person name="Jahodarova E."/>
            <person name="Rychlik I."/>
        </authorList>
    </citation>
    <scope>NUCLEOTIDE SEQUENCE [LARGE SCALE GENOMIC DNA]</scope>
    <source>
        <strain evidence="9 10">An925</strain>
    </source>
</reference>
<organism evidence="9 10">
    <name type="scientific">Xylanibacter brevis</name>
    <dbReference type="NCBI Taxonomy" id="83231"/>
    <lineage>
        <taxon>Bacteria</taxon>
        <taxon>Pseudomonadati</taxon>
        <taxon>Bacteroidota</taxon>
        <taxon>Bacteroidia</taxon>
        <taxon>Bacteroidales</taxon>
        <taxon>Prevotellaceae</taxon>
        <taxon>Xylanibacter</taxon>
    </lineage>
</organism>
<evidence type="ECO:0000256" key="5">
    <source>
        <dbReference type="ARBA" id="ARBA00022840"/>
    </source>
</evidence>
<dbReference type="CDD" id="cd07771">
    <property type="entry name" value="ASKHA_NBD_FGGY_RhaB-like"/>
    <property type="match status" value="1"/>
</dbReference>
<evidence type="ECO:0000256" key="6">
    <source>
        <dbReference type="ARBA" id="ARBA00023308"/>
    </source>
</evidence>
<dbReference type="Pfam" id="PF02782">
    <property type="entry name" value="FGGY_C"/>
    <property type="match status" value="1"/>
</dbReference>
<evidence type="ECO:0000256" key="3">
    <source>
        <dbReference type="ARBA" id="ARBA00022741"/>
    </source>
</evidence>
<comment type="caution">
    <text evidence="9">The sequence shown here is derived from an EMBL/GenBank/DDBJ whole genome shotgun (WGS) entry which is preliminary data.</text>
</comment>